<dbReference type="AlphaFoldDB" id="A0A428NF72"/>
<proteinExistence type="predicted"/>
<evidence type="ECO:0000313" key="1">
    <source>
        <dbReference type="EMBL" id="RSL39426.1"/>
    </source>
</evidence>
<name>A0A428NF72_9HYPO</name>
<accession>A0A428NF72</accession>
<organism evidence="1 2">
    <name type="scientific">Fusarium duplospermum</name>
    <dbReference type="NCBI Taxonomy" id="1325734"/>
    <lineage>
        <taxon>Eukaryota</taxon>
        <taxon>Fungi</taxon>
        <taxon>Dikarya</taxon>
        <taxon>Ascomycota</taxon>
        <taxon>Pezizomycotina</taxon>
        <taxon>Sordariomycetes</taxon>
        <taxon>Hypocreomycetidae</taxon>
        <taxon>Hypocreales</taxon>
        <taxon>Nectriaceae</taxon>
        <taxon>Fusarium</taxon>
        <taxon>Fusarium solani species complex</taxon>
    </lineage>
</organism>
<keyword evidence="2" id="KW-1185">Reference proteome</keyword>
<protein>
    <submittedName>
        <fullName evidence="1">Uncharacterized protein</fullName>
    </submittedName>
</protein>
<comment type="caution">
    <text evidence="1">The sequence shown here is derived from an EMBL/GenBank/DDBJ whole genome shotgun (WGS) entry which is preliminary data.</text>
</comment>
<reference evidence="1 2" key="1">
    <citation type="submission" date="2017-06" db="EMBL/GenBank/DDBJ databases">
        <title>Comparative genomic analysis of Ambrosia Fusariam Clade fungi.</title>
        <authorList>
            <person name="Stajich J.E."/>
            <person name="Carrillo J."/>
            <person name="Kijimoto T."/>
            <person name="Eskalen A."/>
            <person name="O'Donnell K."/>
            <person name="Kasson M."/>
        </authorList>
    </citation>
    <scope>NUCLEOTIDE SEQUENCE [LARGE SCALE GENOMIC DNA]</scope>
    <source>
        <strain evidence="1 2">NRRL62584</strain>
    </source>
</reference>
<dbReference type="EMBL" id="NKCI01000631">
    <property type="protein sequence ID" value="RSL39426.1"/>
    <property type="molecule type" value="Genomic_DNA"/>
</dbReference>
<gene>
    <name evidence="1" type="ORF">CEP54_016324</name>
</gene>
<sequence>MNCLPSAAKANKTARMRRFLSQRCWKCTPDAQTCSNTKTIMHFTTQTASCFSRAGCGLLGCGAREQPCDVERRSKQWSAQSKPKLVGLSTPALNASAIPHIVSM</sequence>
<dbReference type="Proteomes" id="UP000288168">
    <property type="component" value="Unassembled WGS sequence"/>
</dbReference>
<evidence type="ECO:0000313" key="2">
    <source>
        <dbReference type="Proteomes" id="UP000288168"/>
    </source>
</evidence>